<feature type="transmembrane region" description="Helical" evidence="1">
    <location>
        <begin position="95"/>
        <end position="120"/>
    </location>
</feature>
<dbReference type="AlphaFoldDB" id="A0A183CUM2"/>
<protein>
    <submittedName>
        <fullName evidence="4">DUF1746 domain-containing protein</fullName>
    </submittedName>
</protein>
<dbReference type="OrthoDB" id="5858971at2759"/>
<evidence type="ECO:0000313" key="3">
    <source>
        <dbReference type="Proteomes" id="UP000271098"/>
    </source>
</evidence>
<keyword evidence="3" id="KW-1185">Reference proteome</keyword>
<dbReference type="Proteomes" id="UP000271098">
    <property type="component" value="Unassembled WGS sequence"/>
</dbReference>
<organism evidence="4">
    <name type="scientific">Gongylonema pulchrum</name>
    <dbReference type="NCBI Taxonomy" id="637853"/>
    <lineage>
        <taxon>Eukaryota</taxon>
        <taxon>Metazoa</taxon>
        <taxon>Ecdysozoa</taxon>
        <taxon>Nematoda</taxon>
        <taxon>Chromadorea</taxon>
        <taxon>Rhabditida</taxon>
        <taxon>Spirurina</taxon>
        <taxon>Spiruromorpha</taxon>
        <taxon>Spiruroidea</taxon>
        <taxon>Gongylonematidae</taxon>
        <taxon>Gongylonema</taxon>
    </lineage>
</organism>
<proteinExistence type="predicted"/>
<evidence type="ECO:0000313" key="2">
    <source>
        <dbReference type="EMBL" id="VDK27526.1"/>
    </source>
</evidence>
<dbReference type="WBParaSite" id="GPUH_0000016201-mRNA-1">
    <property type="protein sequence ID" value="GPUH_0000016201-mRNA-1"/>
    <property type="gene ID" value="GPUH_0000016201"/>
</dbReference>
<keyword evidence="1" id="KW-0472">Membrane</keyword>
<evidence type="ECO:0000313" key="4">
    <source>
        <dbReference type="WBParaSite" id="GPUH_0000016201-mRNA-1"/>
    </source>
</evidence>
<keyword evidence="1" id="KW-0812">Transmembrane</keyword>
<accession>A0A183CUM2</accession>
<reference evidence="4" key="1">
    <citation type="submission" date="2016-06" db="UniProtKB">
        <authorList>
            <consortium name="WormBaseParasite"/>
        </authorList>
    </citation>
    <scope>IDENTIFICATION</scope>
</reference>
<keyword evidence="1" id="KW-1133">Transmembrane helix</keyword>
<gene>
    <name evidence="2" type="ORF">GPUH_LOCUS163</name>
</gene>
<name>A0A183CUM2_9BILA</name>
<reference evidence="2 3" key="2">
    <citation type="submission" date="2018-11" db="EMBL/GenBank/DDBJ databases">
        <authorList>
            <consortium name="Pathogen Informatics"/>
        </authorList>
    </citation>
    <scope>NUCLEOTIDE SEQUENCE [LARGE SCALE GENOMIC DNA]</scope>
</reference>
<dbReference type="EMBL" id="UYRT01000117">
    <property type="protein sequence ID" value="VDK27526.1"/>
    <property type="molecule type" value="Genomic_DNA"/>
</dbReference>
<evidence type="ECO:0000256" key="1">
    <source>
        <dbReference type="SAM" id="Phobius"/>
    </source>
</evidence>
<sequence>MILFADLNSFRFLVETLLSHLENEHRLFDRVKMHALKLTIWSGYGLYYLFRYTQNKINGVGGDLTAESIVVPGVPSYGLGNTYGERNTNSFLIKVLGHVLIVIALHALILWISVTIMRIFRSRTSPYLKGGAPTPPHNIIVLEQPVEEAMYGRKKESK</sequence>